<dbReference type="InterPro" id="IPR050121">
    <property type="entry name" value="Cytochrome_P450_monoxygenase"/>
</dbReference>
<evidence type="ECO:0000256" key="4">
    <source>
        <dbReference type="ARBA" id="ARBA00022723"/>
    </source>
</evidence>
<dbReference type="Gene3D" id="1.10.630.10">
    <property type="entry name" value="Cytochrome P450"/>
    <property type="match status" value="1"/>
</dbReference>
<protein>
    <submittedName>
        <fullName evidence="10">Cytochrome protein</fullName>
    </submittedName>
</protein>
<feature type="binding site" description="axial binding residue" evidence="7">
    <location>
        <position position="430"/>
    </location>
    <ligand>
        <name>heme</name>
        <dbReference type="ChEBI" id="CHEBI:30413"/>
    </ligand>
    <ligandPart>
        <name>Fe</name>
        <dbReference type="ChEBI" id="CHEBI:18248"/>
    </ligandPart>
</feature>
<dbReference type="InterPro" id="IPR002401">
    <property type="entry name" value="Cyt_P450_E_grp-I"/>
</dbReference>
<reference evidence="10" key="1">
    <citation type="journal article" date="2021" name="Nat. Commun.">
        <title>Genetic determinants of endophytism in the Arabidopsis root mycobiome.</title>
        <authorList>
            <person name="Mesny F."/>
            <person name="Miyauchi S."/>
            <person name="Thiergart T."/>
            <person name="Pickel B."/>
            <person name="Atanasova L."/>
            <person name="Karlsson M."/>
            <person name="Huettel B."/>
            <person name="Barry K.W."/>
            <person name="Haridas S."/>
            <person name="Chen C."/>
            <person name="Bauer D."/>
            <person name="Andreopoulos W."/>
            <person name="Pangilinan J."/>
            <person name="LaButti K."/>
            <person name="Riley R."/>
            <person name="Lipzen A."/>
            <person name="Clum A."/>
            <person name="Drula E."/>
            <person name="Henrissat B."/>
            <person name="Kohler A."/>
            <person name="Grigoriev I.V."/>
            <person name="Martin F.M."/>
            <person name="Hacquard S."/>
        </authorList>
    </citation>
    <scope>NUCLEOTIDE SEQUENCE</scope>
    <source>
        <strain evidence="10">MPI-SDFR-AT-0073</strain>
    </source>
</reference>
<dbReference type="AlphaFoldDB" id="A0A9P9A2N5"/>
<dbReference type="EMBL" id="JAGPXC010000001">
    <property type="protein sequence ID" value="KAH6660901.1"/>
    <property type="molecule type" value="Genomic_DNA"/>
</dbReference>
<comment type="similarity">
    <text evidence="2 8">Belongs to the cytochrome P450 family.</text>
</comment>
<evidence type="ECO:0000313" key="10">
    <source>
        <dbReference type="EMBL" id="KAH6660901.1"/>
    </source>
</evidence>
<keyword evidence="9" id="KW-0472">Membrane</keyword>
<dbReference type="GO" id="GO:0020037">
    <property type="term" value="F:heme binding"/>
    <property type="evidence" value="ECO:0007669"/>
    <property type="project" value="InterPro"/>
</dbReference>
<keyword evidence="5 8" id="KW-0560">Oxidoreductase</keyword>
<keyword evidence="4 7" id="KW-0479">Metal-binding</keyword>
<dbReference type="GO" id="GO:0005506">
    <property type="term" value="F:iron ion binding"/>
    <property type="evidence" value="ECO:0007669"/>
    <property type="project" value="InterPro"/>
</dbReference>
<dbReference type="InterPro" id="IPR001128">
    <property type="entry name" value="Cyt_P450"/>
</dbReference>
<dbReference type="PANTHER" id="PTHR24305">
    <property type="entry name" value="CYTOCHROME P450"/>
    <property type="match status" value="1"/>
</dbReference>
<keyword evidence="9" id="KW-1133">Transmembrane helix</keyword>
<evidence type="ECO:0000256" key="3">
    <source>
        <dbReference type="ARBA" id="ARBA00022617"/>
    </source>
</evidence>
<organism evidence="10 11">
    <name type="scientific">Truncatella angustata</name>
    <dbReference type="NCBI Taxonomy" id="152316"/>
    <lineage>
        <taxon>Eukaryota</taxon>
        <taxon>Fungi</taxon>
        <taxon>Dikarya</taxon>
        <taxon>Ascomycota</taxon>
        <taxon>Pezizomycotina</taxon>
        <taxon>Sordariomycetes</taxon>
        <taxon>Xylariomycetidae</taxon>
        <taxon>Amphisphaeriales</taxon>
        <taxon>Sporocadaceae</taxon>
        <taxon>Truncatella</taxon>
    </lineage>
</organism>
<evidence type="ECO:0000256" key="9">
    <source>
        <dbReference type="SAM" id="Phobius"/>
    </source>
</evidence>
<dbReference type="GO" id="GO:0016705">
    <property type="term" value="F:oxidoreductase activity, acting on paired donors, with incorporation or reduction of molecular oxygen"/>
    <property type="evidence" value="ECO:0007669"/>
    <property type="project" value="InterPro"/>
</dbReference>
<feature type="transmembrane region" description="Helical" evidence="9">
    <location>
        <begin position="6"/>
        <end position="28"/>
    </location>
</feature>
<evidence type="ECO:0000313" key="11">
    <source>
        <dbReference type="Proteomes" id="UP000758603"/>
    </source>
</evidence>
<dbReference type="SUPFAM" id="SSF48264">
    <property type="entry name" value="Cytochrome P450"/>
    <property type="match status" value="1"/>
</dbReference>
<keyword evidence="9" id="KW-0812">Transmembrane</keyword>
<dbReference type="Pfam" id="PF00067">
    <property type="entry name" value="p450"/>
    <property type="match status" value="1"/>
</dbReference>
<dbReference type="OrthoDB" id="1470350at2759"/>
<keyword evidence="6 7" id="KW-0408">Iron</keyword>
<dbReference type="InterPro" id="IPR036396">
    <property type="entry name" value="Cyt_P450_sf"/>
</dbReference>
<keyword evidence="3 7" id="KW-0349">Heme</keyword>
<name>A0A9P9A2N5_9PEZI</name>
<dbReference type="PROSITE" id="PS00086">
    <property type="entry name" value="CYTOCHROME_P450"/>
    <property type="match status" value="1"/>
</dbReference>
<gene>
    <name evidence="10" type="ORF">BKA67DRAFT_549522</name>
</gene>
<dbReference type="PRINTS" id="PR00385">
    <property type="entry name" value="P450"/>
</dbReference>
<dbReference type="GO" id="GO:0004497">
    <property type="term" value="F:monooxygenase activity"/>
    <property type="evidence" value="ECO:0007669"/>
    <property type="project" value="UniProtKB-KW"/>
</dbReference>
<dbReference type="GeneID" id="70130481"/>
<dbReference type="PANTHER" id="PTHR24305:SF96">
    <property type="entry name" value="CYTOCHROME P450 MONOOXYGENASE STCB-RELATED"/>
    <property type="match status" value="1"/>
</dbReference>
<dbReference type="RefSeq" id="XP_045965032.1">
    <property type="nucleotide sequence ID" value="XM_046101589.1"/>
</dbReference>
<evidence type="ECO:0000256" key="5">
    <source>
        <dbReference type="ARBA" id="ARBA00023002"/>
    </source>
</evidence>
<keyword evidence="11" id="KW-1185">Reference proteome</keyword>
<comment type="caution">
    <text evidence="10">The sequence shown here is derived from an EMBL/GenBank/DDBJ whole genome shotgun (WGS) entry which is preliminary data.</text>
</comment>
<comment type="cofactor">
    <cofactor evidence="1 7">
        <name>heme</name>
        <dbReference type="ChEBI" id="CHEBI:30413"/>
    </cofactor>
</comment>
<keyword evidence="8" id="KW-0503">Monooxygenase</keyword>
<evidence type="ECO:0000256" key="1">
    <source>
        <dbReference type="ARBA" id="ARBA00001971"/>
    </source>
</evidence>
<dbReference type="Proteomes" id="UP000758603">
    <property type="component" value="Unassembled WGS sequence"/>
</dbReference>
<accession>A0A9P9A2N5</accession>
<evidence type="ECO:0000256" key="7">
    <source>
        <dbReference type="PIRSR" id="PIRSR602401-1"/>
    </source>
</evidence>
<dbReference type="CDD" id="cd11059">
    <property type="entry name" value="CYP_fungal"/>
    <property type="match status" value="1"/>
</dbReference>
<dbReference type="PRINTS" id="PR00463">
    <property type="entry name" value="EP450I"/>
</dbReference>
<proteinExistence type="inferred from homology"/>
<evidence type="ECO:0000256" key="2">
    <source>
        <dbReference type="ARBA" id="ARBA00010617"/>
    </source>
</evidence>
<sequence>MVESNLQHLVAPTAALLLAIIGWVYTVFTSPMGKLPGPLITKFTDIPLRWYTITGQRPRWVHLLHEKYGPIVRVSPYESSVQDVAATQQMYRTKGEFLKSNFYDHIGVGVVSVFTTRSVDIHRRQRRLLSGEISESGLNKHIPVVESKIRLTIERMREEMQQRHTTDIFHWFLSMATDVIGELSFGESFRMLESGEETQYMRDLKAVAKSSGVRAAFPFLYRLSHYIKLPLFNAAVQGRQRTTQYADESLQRHHKVVEEQGGEAKPTLFSKLYNNTSVGELTSKELRDNAMSYIIAGSDTTANTLTYLVWMVCRHSQIKNELLRELRTVPEGFEYSDIKSLPYLNRIIEESLRLYPAAPSGLPRVVPAGGVQFSGHYLPAGSTVAAQAWSMHRLPNIFPEPLKFDPSRWESPTKAMKDAFVPFGGGSRVCLGLHLARMELRLATARFFTAFPNARISSLEGFKDEDMEPEMYFLLTPKTHRCLLEVS</sequence>
<evidence type="ECO:0000256" key="8">
    <source>
        <dbReference type="RuleBase" id="RU000461"/>
    </source>
</evidence>
<dbReference type="InterPro" id="IPR017972">
    <property type="entry name" value="Cyt_P450_CS"/>
</dbReference>
<evidence type="ECO:0000256" key="6">
    <source>
        <dbReference type="ARBA" id="ARBA00023004"/>
    </source>
</evidence>